<feature type="coiled-coil region" evidence="1">
    <location>
        <begin position="234"/>
        <end position="293"/>
    </location>
</feature>
<gene>
    <name evidence="2" type="ORF">H072_11230</name>
</gene>
<keyword evidence="1" id="KW-0175">Coiled coil</keyword>
<evidence type="ECO:0000256" key="1">
    <source>
        <dbReference type="SAM" id="Coils"/>
    </source>
</evidence>
<reference evidence="3" key="2">
    <citation type="submission" date="2013-04" db="EMBL/GenBank/DDBJ databases">
        <title>Genomic mechanisms accounting for the adaptation to parasitism in nematode-trapping fungi.</title>
        <authorList>
            <person name="Ahren D.G."/>
        </authorList>
    </citation>
    <scope>NUCLEOTIDE SEQUENCE [LARGE SCALE GENOMIC DNA]</scope>
    <source>
        <strain evidence="3">CBS 200.50</strain>
    </source>
</reference>
<feature type="coiled-coil region" evidence="1">
    <location>
        <begin position="579"/>
        <end position="638"/>
    </location>
</feature>
<dbReference type="Proteomes" id="UP000015100">
    <property type="component" value="Unassembled WGS sequence"/>
</dbReference>
<dbReference type="EMBL" id="AQGS01001161">
    <property type="protein sequence ID" value="EPS35397.1"/>
    <property type="molecule type" value="Genomic_DNA"/>
</dbReference>
<comment type="caution">
    <text evidence="2">The sequence shown here is derived from an EMBL/GenBank/DDBJ whole genome shotgun (WGS) entry which is preliminary data.</text>
</comment>
<evidence type="ECO:0000313" key="2">
    <source>
        <dbReference type="EMBL" id="EPS35397.1"/>
    </source>
</evidence>
<reference evidence="2 3" key="1">
    <citation type="journal article" date="2013" name="PLoS Genet.">
        <title>Genomic mechanisms accounting for the adaptation to parasitism in nematode-trapping fungi.</title>
        <authorList>
            <person name="Meerupati T."/>
            <person name="Andersson K.M."/>
            <person name="Friman E."/>
            <person name="Kumar D."/>
            <person name="Tunlid A."/>
            <person name="Ahren D."/>
        </authorList>
    </citation>
    <scope>NUCLEOTIDE SEQUENCE [LARGE SCALE GENOMIC DNA]</scope>
    <source>
        <strain evidence="2 3">CBS 200.50</strain>
    </source>
</reference>
<accession>S8BJK0</accession>
<organism evidence="2 3">
    <name type="scientific">Dactylellina haptotyla (strain CBS 200.50)</name>
    <name type="common">Nematode-trapping fungus</name>
    <name type="synonym">Monacrosporium haptotylum</name>
    <dbReference type="NCBI Taxonomy" id="1284197"/>
    <lineage>
        <taxon>Eukaryota</taxon>
        <taxon>Fungi</taxon>
        <taxon>Dikarya</taxon>
        <taxon>Ascomycota</taxon>
        <taxon>Pezizomycotina</taxon>
        <taxon>Orbiliomycetes</taxon>
        <taxon>Orbiliales</taxon>
        <taxon>Orbiliaceae</taxon>
        <taxon>Dactylellina</taxon>
    </lineage>
</organism>
<sequence length="674" mass="74509">MTTPQSADVKLDELGADVHATAVAFQQLETDQNAFIKRLEKTSTAAFNFTISTLLTLVGKISSVDEPLLLPYRMNYPGSVVGLEGTAEEKLLVASLVQAEAFAIQKLCLSAESTLRHVESTLDAKLDNAMQLSSAGIREGMGRIGALEYELRVQRAELQTQTEETRNSITACIEKIEKLEVELEKLEGEIEERQGRTGAVEENPIEPAGHSLLQLFGLISFDEARRAQPSEPTLSELVIREQTIQSEIENIEAQLNELFNTVLTARLEKNTRLQALERELGALLGKIMSLQTDAQAPVKQLFESKSIVSNATVGLGRLNARIEGANYSETRQQLLHTCDVIFAGVTGSFNCLAKESFGLIVAHKICSFQGSFAYANDCEPAVMNMIETIKYRKLIKSIAKKAWPGKTTQSILEANSVTLKQGCHAAEQVFQDAERLMDDVAEEVVYEDERMTTIFGEKVWKVVNEFQDLRTEMNERLAATKVALVDCENEKKQNEIEKKRLEVFLKEAGEKAVKLEAEKKKIRMGTASSTALAVTGAILTPFLPIAGVPMLCVGSGLALGSEIQASDCTNGLHEARWSKDHYQSRIDDLRAKANRMRHTTLVQLERDERLFGILNTDLEKLKTTAGDLQSQANRQVRQVTEAKRAVSAAVEDRWVERPSWGARARIPANEGGVG</sequence>
<proteinExistence type="predicted"/>
<feature type="coiled-coil region" evidence="1">
    <location>
        <begin position="169"/>
        <end position="196"/>
    </location>
</feature>
<keyword evidence="3" id="KW-1185">Reference proteome</keyword>
<protein>
    <submittedName>
        <fullName evidence="2">Uncharacterized protein</fullName>
    </submittedName>
</protein>
<dbReference type="AlphaFoldDB" id="S8BJK0"/>
<name>S8BJK0_DACHA</name>
<dbReference type="HOGENOM" id="CLU_407694_0_0_1"/>
<evidence type="ECO:0000313" key="3">
    <source>
        <dbReference type="Proteomes" id="UP000015100"/>
    </source>
</evidence>